<dbReference type="EMBL" id="CP027059">
    <property type="protein sequence ID" value="UQZ82981.1"/>
    <property type="molecule type" value="Genomic_DNA"/>
</dbReference>
<evidence type="ECO:0000313" key="3">
    <source>
        <dbReference type="Proteomes" id="UP001057134"/>
    </source>
</evidence>
<reference evidence="2" key="1">
    <citation type="submission" date="2018-02" db="EMBL/GenBank/DDBJ databases">
        <authorList>
            <person name="Kim S.-K."/>
            <person name="Jung H.-I."/>
            <person name="Lee S.-W."/>
        </authorList>
    </citation>
    <scope>NUCLEOTIDE SEQUENCE</scope>
    <source>
        <strain evidence="2">SK3146</strain>
    </source>
</reference>
<proteinExistence type="predicted"/>
<dbReference type="RefSeq" id="WP_249865054.1">
    <property type="nucleotide sequence ID" value="NZ_CP027059.1"/>
</dbReference>
<dbReference type="Proteomes" id="UP001057134">
    <property type="component" value="Chromosome"/>
</dbReference>
<reference evidence="2" key="2">
    <citation type="journal article" date="2021" name="J Anim Sci Technol">
        <title>Complete genome sequence of Paenibacillus konkukensis sp. nov. SK3146 as a potential probiotic strain.</title>
        <authorList>
            <person name="Jung H.I."/>
            <person name="Park S."/>
            <person name="Niu K.M."/>
            <person name="Lee S.W."/>
            <person name="Kothari D."/>
            <person name="Yi K.J."/>
            <person name="Kim S.K."/>
        </authorList>
    </citation>
    <scope>NUCLEOTIDE SEQUENCE</scope>
    <source>
        <strain evidence="2">SK3146</strain>
    </source>
</reference>
<keyword evidence="1" id="KW-0732">Signal</keyword>
<evidence type="ECO:0000313" key="2">
    <source>
        <dbReference type="EMBL" id="UQZ82981.1"/>
    </source>
</evidence>
<organism evidence="2 3">
    <name type="scientific">Paenibacillus konkukensis</name>
    <dbReference type="NCBI Taxonomy" id="2020716"/>
    <lineage>
        <taxon>Bacteria</taxon>
        <taxon>Bacillati</taxon>
        <taxon>Bacillota</taxon>
        <taxon>Bacilli</taxon>
        <taxon>Bacillales</taxon>
        <taxon>Paenibacillaceae</taxon>
        <taxon>Paenibacillus</taxon>
    </lineage>
</organism>
<evidence type="ECO:0000256" key="1">
    <source>
        <dbReference type="SAM" id="SignalP"/>
    </source>
</evidence>
<accession>A0ABY4RKE3</accession>
<sequence length="721" mass="79575">MKPCQRKRRLSELLLILMCCFFSIALPANAAIQAADRIADQTIDQTAAEGEEAAASPSVGTVSLADNRYFELKDWSVLADNGANNITFTVSVHNDSAADLMFHDYWVHLLTPSGSPITLNVWLQDKEIDRIAPHSAQNIRFYATVGDQTNLSELSVEFIQWDFSRPNFERRLGAIAVPAGYVTAAGSSREVRMGDIPVRTVIKQRSMRQDEKNYHTTIVYEMTNAGAKSAAVPAYSFAIRTLEGFMYPLDSKNGKDMTIDPQVTQEIELTGSIPVSVSSEGWQLVLSEYPQDLKLNVSVAVYELPAVSSASGGSFGQPYTFANDAGVYTAEIASIRRLPWEDQDLLTAEIVVANNSELSLPIPDMTGYYELDDAVKIEATLIQPDQLIGLAPGTSTRFQLVGKLPYTYAFSKVKLVLEEKESDTGTGELLSFTSGAELLNVPYYNEGETYTAEHAGRSAGYKVCDVRTYRGDSSDTFMIMLEASNLEKRYSDVTRLAANVQSADGTIFPAVVSAIGGKLSPGGKALLFLTASLPKGTPTSTMHVMIGEAIAGGKLASRDEQADGYIGAAAFWLPTERFTVQDDLLHIDLVPYELSMNRITTAIVLGELNLSFDYELKKDRLMETNIEGRKLVIAFEDENGNKTFTREYDFKDFEAAKPNDGTKDMKLRAGQKTRFEIKESDQDLIYKLETLKTYKLSVYDSFNGQLKLLAAKKIDWFATTD</sequence>
<gene>
    <name evidence="2" type="ORF">SK3146_02141</name>
</gene>
<name>A0ABY4RKE3_9BACL</name>
<keyword evidence="3" id="KW-1185">Reference proteome</keyword>
<feature type="chain" id="PRO_5047036626" evidence="1">
    <location>
        <begin position="31"/>
        <end position="721"/>
    </location>
</feature>
<feature type="signal peptide" evidence="1">
    <location>
        <begin position="1"/>
        <end position="30"/>
    </location>
</feature>
<protein>
    <submittedName>
        <fullName evidence="2">Uncharacterized protein</fullName>
    </submittedName>
</protein>